<dbReference type="EMBL" id="CP003382">
    <property type="protein sequence ID" value="AFZ66592.1"/>
    <property type="molecule type" value="Genomic_DNA"/>
</dbReference>
<sequence>MLVRHGEAHAVTLGSWAPENQEFTPAALRRQVLHLTGIDTILLHDGGLSLGIHAGPVVMESLGAWPSLPGWQLDEVCAVPNARPWQRAGWFAEVRAWMDAVLAQHNETRLGEVEQVSTYDFACVLRAATSGGVVYFKAVYRGREAAVTREVLLRWPAGLPEILATDPARGWLLSRDGGRRLHEEANFEIWVEAAEGLARAHRILDAPALGCPVVALQELPVQADALFRDAEGLRDAGLSAEQVTQLVRLLPRLEQARRRLAVLKLELTACHGDAHPMNALYGPRGAVWFDWNEAHVGHPLLDAGWFLAWLMHPARHTLPVRQAYPDSGLALWRAFLQASRIRGAEYLLGDAVLLAVLMRALRFHEHARVFAGTVPGWRPQGVSYFLRWLLREAS</sequence>
<evidence type="ECO:0000259" key="1">
    <source>
        <dbReference type="Pfam" id="PF01636"/>
    </source>
</evidence>
<dbReference type="GO" id="GO:0016740">
    <property type="term" value="F:transferase activity"/>
    <property type="evidence" value="ECO:0007669"/>
    <property type="project" value="UniProtKB-KW"/>
</dbReference>
<dbReference type="Proteomes" id="UP000010467">
    <property type="component" value="Chromosome"/>
</dbReference>
<dbReference type="Pfam" id="PF01636">
    <property type="entry name" value="APH"/>
    <property type="match status" value="1"/>
</dbReference>
<dbReference type="PATRIC" id="fig|937777.3.peg.1031"/>
<accession>L0A0B3</accession>
<keyword evidence="3" id="KW-1185">Reference proteome</keyword>
<evidence type="ECO:0000313" key="2">
    <source>
        <dbReference type="EMBL" id="AFZ66592.1"/>
    </source>
</evidence>
<reference evidence="3" key="1">
    <citation type="submission" date="2012-03" db="EMBL/GenBank/DDBJ databases">
        <title>Complete sequence of chromosome of Deinococcus peraridilitoris DSM 19664.</title>
        <authorList>
            <person name="Lucas S."/>
            <person name="Copeland A."/>
            <person name="Lapidus A."/>
            <person name="Glavina del Rio T."/>
            <person name="Dalin E."/>
            <person name="Tice H."/>
            <person name="Bruce D."/>
            <person name="Goodwin L."/>
            <person name="Pitluck S."/>
            <person name="Peters L."/>
            <person name="Mikhailova N."/>
            <person name="Lu M."/>
            <person name="Kyrpides N."/>
            <person name="Mavromatis K."/>
            <person name="Ivanova N."/>
            <person name="Brettin T."/>
            <person name="Detter J.C."/>
            <person name="Han C."/>
            <person name="Larimer F."/>
            <person name="Land M."/>
            <person name="Hauser L."/>
            <person name="Markowitz V."/>
            <person name="Cheng J.-F."/>
            <person name="Hugenholtz P."/>
            <person name="Woyke T."/>
            <person name="Wu D."/>
            <person name="Pukall R."/>
            <person name="Steenblock K."/>
            <person name="Brambilla E."/>
            <person name="Klenk H.-P."/>
            <person name="Eisen J.A."/>
        </authorList>
    </citation>
    <scope>NUCLEOTIDE SEQUENCE [LARGE SCALE GENOMIC DNA]</scope>
    <source>
        <strain evidence="3">DSM 19664 / LMG 22246 / CIP 109416 / KR-200</strain>
    </source>
</reference>
<dbReference type="HOGENOM" id="CLU_836064_0_0_0"/>
<dbReference type="InterPro" id="IPR011009">
    <property type="entry name" value="Kinase-like_dom_sf"/>
</dbReference>
<protein>
    <submittedName>
        <fullName evidence="2">Phosphotransferase family protein</fullName>
    </submittedName>
</protein>
<keyword evidence="2" id="KW-0808">Transferase</keyword>
<evidence type="ECO:0000313" key="3">
    <source>
        <dbReference type="Proteomes" id="UP000010467"/>
    </source>
</evidence>
<dbReference type="KEGG" id="dpd:Deipe_1028"/>
<dbReference type="SUPFAM" id="SSF56112">
    <property type="entry name" value="Protein kinase-like (PK-like)"/>
    <property type="match status" value="1"/>
</dbReference>
<dbReference type="AlphaFoldDB" id="L0A0B3"/>
<name>L0A0B3_DEIPD</name>
<dbReference type="eggNOG" id="COG3173">
    <property type="taxonomic scope" value="Bacteria"/>
</dbReference>
<dbReference type="Gene3D" id="3.90.1200.10">
    <property type="match status" value="1"/>
</dbReference>
<dbReference type="STRING" id="937777.Deipe_1028"/>
<dbReference type="InterPro" id="IPR002575">
    <property type="entry name" value="Aminoglycoside_PTrfase"/>
</dbReference>
<feature type="domain" description="Aminoglycoside phosphotransferase" evidence="1">
    <location>
        <begin position="173"/>
        <end position="317"/>
    </location>
</feature>
<proteinExistence type="predicted"/>
<gene>
    <name evidence="2" type="ordered locus">Deipe_1028</name>
</gene>
<organism evidence="2 3">
    <name type="scientific">Deinococcus peraridilitoris (strain DSM 19664 / LMG 22246 / CIP 109416 / KR-200)</name>
    <dbReference type="NCBI Taxonomy" id="937777"/>
    <lineage>
        <taxon>Bacteria</taxon>
        <taxon>Thermotogati</taxon>
        <taxon>Deinococcota</taxon>
        <taxon>Deinococci</taxon>
        <taxon>Deinococcales</taxon>
        <taxon>Deinococcaceae</taxon>
        <taxon>Deinococcus</taxon>
    </lineage>
</organism>